<accession>A0AAD4MPZ9</accession>
<gene>
    <name evidence="2" type="ORF">DdX_15114</name>
</gene>
<dbReference type="AlphaFoldDB" id="A0AAD4MPZ9"/>
<feature type="region of interest" description="Disordered" evidence="1">
    <location>
        <begin position="108"/>
        <end position="127"/>
    </location>
</feature>
<dbReference type="EMBL" id="JAKKPZ010000088">
    <property type="protein sequence ID" value="KAI1703055.1"/>
    <property type="molecule type" value="Genomic_DNA"/>
</dbReference>
<evidence type="ECO:0000313" key="2">
    <source>
        <dbReference type="EMBL" id="KAI1703055.1"/>
    </source>
</evidence>
<sequence>MVYSCAQVSSRPWFSAHRSMITRHLMNLETSVNAAAEASHWQDKVQEKMKDTISSRQHGHTNSNEHETRLFQWHFPSDLWLNKNLQAIRSSSTSPRLTLGKKNKDILQKATKNSVQSKVGSEETASKISDHFSSKPFSIASGHEKNFKDPRSRSVENLGEILDNLPLKRSTDEKRIQKKNRAEELHYRPVNLDQGSDLASAMSVRDCGKADE</sequence>
<evidence type="ECO:0000256" key="1">
    <source>
        <dbReference type="SAM" id="MobiDB-lite"/>
    </source>
</evidence>
<protein>
    <submittedName>
        <fullName evidence="2">Uncharacterized protein</fullName>
    </submittedName>
</protein>
<feature type="compositionally biased region" description="Polar residues" evidence="1">
    <location>
        <begin position="110"/>
        <end position="119"/>
    </location>
</feature>
<comment type="caution">
    <text evidence="2">The sequence shown here is derived from an EMBL/GenBank/DDBJ whole genome shotgun (WGS) entry which is preliminary data.</text>
</comment>
<organism evidence="2 3">
    <name type="scientific">Ditylenchus destructor</name>
    <dbReference type="NCBI Taxonomy" id="166010"/>
    <lineage>
        <taxon>Eukaryota</taxon>
        <taxon>Metazoa</taxon>
        <taxon>Ecdysozoa</taxon>
        <taxon>Nematoda</taxon>
        <taxon>Chromadorea</taxon>
        <taxon>Rhabditida</taxon>
        <taxon>Tylenchina</taxon>
        <taxon>Tylenchomorpha</taxon>
        <taxon>Sphaerularioidea</taxon>
        <taxon>Anguinidae</taxon>
        <taxon>Anguininae</taxon>
        <taxon>Ditylenchus</taxon>
    </lineage>
</organism>
<keyword evidence="3" id="KW-1185">Reference proteome</keyword>
<reference evidence="2" key="1">
    <citation type="submission" date="2022-01" db="EMBL/GenBank/DDBJ databases">
        <title>Genome Sequence Resource for Two Populations of Ditylenchus destructor, the Migratory Endoparasitic Phytonematode.</title>
        <authorList>
            <person name="Zhang H."/>
            <person name="Lin R."/>
            <person name="Xie B."/>
        </authorList>
    </citation>
    <scope>NUCLEOTIDE SEQUENCE</scope>
    <source>
        <strain evidence="2">BazhouSP</strain>
    </source>
</reference>
<dbReference type="Proteomes" id="UP001201812">
    <property type="component" value="Unassembled WGS sequence"/>
</dbReference>
<name>A0AAD4MPZ9_9BILA</name>
<proteinExistence type="predicted"/>
<evidence type="ECO:0000313" key="3">
    <source>
        <dbReference type="Proteomes" id="UP001201812"/>
    </source>
</evidence>